<feature type="domain" description="Aminoacyl-tRNA synthetase class Ia" evidence="8">
    <location>
        <begin position="205"/>
        <end position="550"/>
    </location>
</feature>
<organism evidence="10 11">
    <name type="scientific">Morus notabilis</name>
    <dbReference type="NCBI Taxonomy" id="981085"/>
    <lineage>
        <taxon>Eukaryota</taxon>
        <taxon>Viridiplantae</taxon>
        <taxon>Streptophyta</taxon>
        <taxon>Embryophyta</taxon>
        <taxon>Tracheophyta</taxon>
        <taxon>Spermatophyta</taxon>
        <taxon>Magnoliopsida</taxon>
        <taxon>eudicotyledons</taxon>
        <taxon>Gunneridae</taxon>
        <taxon>Pentapetalae</taxon>
        <taxon>rosids</taxon>
        <taxon>fabids</taxon>
        <taxon>Rosales</taxon>
        <taxon>Moraceae</taxon>
        <taxon>Moreae</taxon>
        <taxon>Morus</taxon>
    </lineage>
</organism>
<evidence type="ECO:0000256" key="2">
    <source>
        <dbReference type="ARBA" id="ARBA00022598"/>
    </source>
</evidence>
<dbReference type="GO" id="GO:0005829">
    <property type="term" value="C:cytosol"/>
    <property type="evidence" value="ECO:0007669"/>
    <property type="project" value="TreeGrafter"/>
</dbReference>
<evidence type="ECO:0000313" key="11">
    <source>
        <dbReference type="Proteomes" id="UP000030645"/>
    </source>
</evidence>
<keyword evidence="5" id="KW-0648">Protein biosynthesis</keyword>
<evidence type="ECO:0000256" key="7">
    <source>
        <dbReference type="ARBA" id="ARBA00029936"/>
    </source>
</evidence>
<dbReference type="Proteomes" id="UP000030645">
    <property type="component" value="Unassembled WGS sequence"/>
</dbReference>
<dbReference type="Pfam" id="PF00133">
    <property type="entry name" value="tRNA-synt_1"/>
    <property type="match status" value="1"/>
</dbReference>
<evidence type="ECO:0000259" key="8">
    <source>
        <dbReference type="Pfam" id="PF00133"/>
    </source>
</evidence>
<keyword evidence="4" id="KW-0067">ATP-binding</keyword>
<keyword evidence="2 10" id="KW-0436">Ligase</keyword>
<dbReference type="SUPFAM" id="SSF50677">
    <property type="entry name" value="ValRS/IleRS/LeuRS editing domain"/>
    <property type="match status" value="1"/>
</dbReference>
<dbReference type="GO" id="GO:0006438">
    <property type="term" value="P:valyl-tRNA aminoacylation"/>
    <property type="evidence" value="ECO:0007669"/>
    <property type="project" value="InterPro"/>
</dbReference>
<dbReference type="GO" id="GO:0004832">
    <property type="term" value="F:valine-tRNA ligase activity"/>
    <property type="evidence" value="ECO:0007669"/>
    <property type="project" value="UniProtKB-EC"/>
</dbReference>
<dbReference type="SUPFAM" id="SSF52374">
    <property type="entry name" value="Nucleotidylyl transferase"/>
    <property type="match status" value="1"/>
</dbReference>
<dbReference type="PANTHER" id="PTHR11946">
    <property type="entry name" value="VALYL-TRNA SYNTHETASES"/>
    <property type="match status" value="1"/>
</dbReference>
<dbReference type="InterPro" id="IPR009008">
    <property type="entry name" value="Val/Leu/Ile-tRNA-synth_edit"/>
</dbReference>
<proteinExistence type="predicted"/>
<keyword evidence="6" id="KW-0030">Aminoacyl-tRNA synthetase</keyword>
<dbReference type="Gene3D" id="3.40.50.620">
    <property type="entry name" value="HUPs"/>
    <property type="match status" value="1"/>
</dbReference>
<protein>
    <recommendedName>
        <fullName evidence="1">valine--tRNA ligase</fullName>
        <ecNumber evidence="1">6.1.1.9</ecNumber>
    </recommendedName>
    <alternativeName>
        <fullName evidence="7">Valyl-tRNA synthetase</fullName>
    </alternativeName>
</protein>
<evidence type="ECO:0000259" key="9">
    <source>
        <dbReference type="Pfam" id="PF24626"/>
    </source>
</evidence>
<evidence type="ECO:0000256" key="6">
    <source>
        <dbReference type="ARBA" id="ARBA00023146"/>
    </source>
</evidence>
<dbReference type="AlphaFoldDB" id="W9SQD0"/>
<dbReference type="InterPro" id="IPR056924">
    <property type="entry name" value="SH3_Tf2-1"/>
</dbReference>
<evidence type="ECO:0000256" key="3">
    <source>
        <dbReference type="ARBA" id="ARBA00022741"/>
    </source>
</evidence>
<evidence type="ECO:0000256" key="5">
    <source>
        <dbReference type="ARBA" id="ARBA00022917"/>
    </source>
</evidence>
<dbReference type="GO" id="GO:0002161">
    <property type="term" value="F:aminoacyl-tRNA deacylase activity"/>
    <property type="evidence" value="ECO:0007669"/>
    <property type="project" value="InterPro"/>
</dbReference>
<evidence type="ECO:0000313" key="10">
    <source>
        <dbReference type="EMBL" id="EXC20640.1"/>
    </source>
</evidence>
<reference evidence="11" key="1">
    <citation type="submission" date="2013-01" db="EMBL/GenBank/DDBJ databases">
        <title>Draft Genome Sequence of a Mulberry Tree, Morus notabilis C.K. Schneid.</title>
        <authorList>
            <person name="He N."/>
            <person name="Zhao S."/>
        </authorList>
    </citation>
    <scope>NUCLEOTIDE SEQUENCE</scope>
</reference>
<dbReference type="InterPro" id="IPR002300">
    <property type="entry name" value="aa-tRNA-synth_Ia"/>
</dbReference>
<keyword evidence="3" id="KW-0547">Nucleotide-binding</keyword>
<keyword evidence="11" id="KW-1185">Reference proteome</keyword>
<dbReference type="Pfam" id="PF24626">
    <property type="entry name" value="SH3_Tf2-1"/>
    <property type="match status" value="1"/>
</dbReference>
<dbReference type="EC" id="6.1.1.9" evidence="1"/>
<dbReference type="Gene3D" id="3.90.740.10">
    <property type="entry name" value="Valyl/Leucyl/Isoleucyl-tRNA synthetase, editing domain"/>
    <property type="match status" value="1"/>
</dbReference>
<dbReference type="STRING" id="981085.W9SQD0"/>
<name>W9SQD0_9ROSA</name>
<dbReference type="eggNOG" id="KOG0017">
    <property type="taxonomic scope" value="Eukaryota"/>
</dbReference>
<dbReference type="PRINTS" id="PR00986">
    <property type="entry name" value="TRNASYNTHVAL"/>
</dbReference>
<gene>
    <name evidence="10" type="ORF">L484_027197</name>
</gene>
<dbReference type="eggNOG" id="KOG0432">
    <property type="taxonomic scope" value="Eukaryota"/>
</dbReference>
<dbReference type="InterPro" id="IPR002303">
    <property type="entry name" value="Valyl-tRNA_ligase"/>
</dbReference>
<dbReference type="GO" id="GO:0005524">
    <property type="term" value="F:ATP binding"/>
    <property type="evidence" value="ECO:0007669"/>
    <property type="project" value="UniProtKB-KW"/>
</dbReference>
<dbReference type="PANTHER" id="PTHR11946:SF93">
    <property type="entry name" value="VALINE--TRNA LIGASE, CHLOROPLASTIC_MITOCHONDRIAL 2"/>
    <property type="match status" value="1"/>
</dbReference>
<evidence type="ECO:0000256" key="1">
    <source>
        <dbReference type="ARBA" id="ARBA00013169"/>
    </source>
</evidence>
<dbReference type="EMBL" id="KE345919">
    <property type="protein sequence ID" value="EXC20640.1"/>
    <property type="molecule type" value="Genomic_DNA"/>
</dbReference>
<evidence type="ECO:0000256" key="4">
    <source>
        <dbReference type="ARBA" id="ARBA00022840"/>
    </source>
</evidence>
<dbReference type="InterPro" id="IPR014729">
    <property type="entry name" value="Rossmann-like_a/b/a_fold"/>
</dbReference>
<sequence>MKSLAWKINEKLSPRFYGPFPVLACVGQVAYHLNLPATATIHPIFHVSQLKAFNDNLEQGQPLPEQLTGNLELIVQPASVLDSRTISAGGDRCPRFWYNGQAYQHGMLHGNHWPQSQSNSLISTLGTRLHFKRGIMLGIHPLGLFMPGEERRMARPREGRSKGSSGIGLGLAGGKFVTRRFWVGEVPESLLGEESRINRRGIEREKYREFVYGGTIINQIKRLGASCDWNREHFTLDEQLSRAVIEAFVRLHDKGLIYQGSYLVNWSPSLQTAVSDLEVEYHEESGTLYYIKYRVAGGSRGAIIANMKQWSTNSHWNYVWIEARNSWIGIEGLPLNLWNCLVLKLLGHTCGGLFLVIVEETLNQSFLFSDFLTIATTRPETLFGDVAIAVNPQDDRYSKYIGKMAIVPMTYGRHVPIIADKLVDKDFGTGVLKISPGHDHNDYYLARKLGLPILNVMNKDGTLNNVAGLYSGLDRFDARKKLWADLEETGLVVKKEPHTLRVPRSQRGGEVIEPLVSKQWFVTMEPLAEKALQAVGQGDLKILPERFEKDKMGVILSLRRLRRIVDTLSCAIDAAFWLSDTFGVVCKPETGKGFKRTYFFQEITKTGWLTLKIKLDVILGRSSNSSYPLGFRGRKKEIVVEERGNTRMVDNTGNQEQRREGRKSGVGIATDGNRVGILAVGDRRDGVEEAGGSSKVESSSTWIPRGKLVVADDSCIPVKSFQFNHRF</sequence>
<feature type="domain" description="Tf2-1-like SH3-like" evidence="9">
    <location>
        <begin position="8"/>
        <end position="53"/>
    </location>
</feature>
<accession>W9SQD0</accession>